<dbReference type="Pfam" id="PF00561">
    <property type="entry name" value="Abhydrolase_1"/>
    <property type="match status" value="1"/>
</dbReference>
<dbReference type="RefSeq" id="WP_180286082.1">
    <property type="nucleotide sequence ID" value="NZ_JABFDB010000039.1"/>
</dbReference>
<name>A0ABX2TLQ1_9PROT</name>
<keyword evidence="1 3" id="KW-0378">Hydrolase</keyword>
<evidence type="ECO:0000313" key="3">
    <source>
        <dbReference type="EMBL" id="NYZ24306.1"/>
    </source>
</evidence>
<reference evidence="3 4" key="1">
    <citation type="submission" date="2020-05" db="EMBL/GenBank/DDBJ databases">
        <title>Azospirillum oleiclasticum sp. nov, a nitrogen-fixing and heavy crude oil-emulsifying bacterium isolated from the crude oil of Yumen Oilfield.</title>
        <authorList>
            <person name="Wu D."/>
            <person name="Cai M."/>
            <person name="Zhang X."/>
        </authorList>
    </citation>
    <scope>NUCLEOTIDE SEQUENCE [LARGE SCALE GENOMIC DNA]</scope>
    <source>
        <strain evidence="3 4">ROY-1-1-2</strain>
    </source>
</reference>
<feature type="domain" description="AB hydrolase-1" evidence="2">
    <location>
        <begin position="23"/>
        <end position="245"/>
    </location>
</feature>
<dbReference type="GO" id="GO:0016787">
    <property type="term" value="F:hydrolase activity"/>
    <property type="evidence" value="ECO:0007669"/>
    <property type="project" value="UniProtKB-KW"/>
</dbReference>
<organism evidence="3 4">
    <name type="scientific">Azospirillum oleiclasticum</name>
    <dbReference type="NCBI Taxonomy" id="2735135"/>
    <lineage>
        <taxon>Bacteria</taxon>
        <taxon>Pseudomonadati</taxon>
        <taxon>Pseudomonadota</taxon>
        <taxon>Alphaproteobacteria</taxon>
        <taxon>Rhodospirillales</taxon>
        <taxon>Azospirillaceae</taxon>
        <taxon>Azospirillum</taxon>
    </lineage>
</organism>
<keyword evidence="4" id="KW-1185">Reference proteome</keyword>
<gene>
    <name evidence="3" type="ORF">HND93_31760</name>
</gene>
<dbReference type="PANTHER" id="PTHR43798:SF31">
    <property type="entry name" value="AB HYDROLASE SUPERFAMILY PROTEIN YCLE"/>
    <property type="match status" value="1"/>
</dbReference>
<dbReference type="InterPro" id="IPR000073">
    <property type="entry name" value="AB_hydrolase_1"/>
</dbReference>
<dbReference type="InterPro" id="IPR029058">
    <property type="entry name" value="AB_hydrolase_fold"/>
</dbReference>
<dbReference type="PRINTS" id="PR00111">
    <property type="entry name" value="ABHYDROLASE"/>
</dbReference>
<evidence type="ECO:0000313" key="4">
    <source>
        <dbReference type="Proteomes" id="UP000584642"/>
    </source>
</evidence>
<comment type="caution">
    <text evidence="3">The sequence shown here is derived from an EMBL/GenBank/DDBJ whole genome shotgun (WGS) entry which is preliminary data.</text>
</comment>
<sequence length="273" mass="28926">MTLGWCEAGGVALRFRLSGRAGPWLVLIHEMGGTLESWDRVVPLLDGHLRVLRFDTRGAGLSEKVAEGVRVEDLADDVAALLDALSIAEPVMVAGCAVGAGVALSFAARHPARCAAAIAMNPAIGVAAENRPALLDRAERLRQGGTRAIVDDSLAQGYPDAFRRMDPEHFARFRARWIANDPVSLRALFLMLADTDLRPMLPAIACPVLGISGRHDPLRPTTYVREVLAGIADARLAVIEAGHHMPDQAPDAVAAAILAFAGDLGALRTEAAA</sequence>
<proteinExistence type="predicted"/>
<dbReference type="Gene3D" id="3.40.50.1820">
    <property type="entry name" value="alpha/beta hydrolase"/>
    <property type="match status" value="1"/>
</dbReference>
<accession>A0ABX2TLQ1</accession>
<evidence type="ECO:0000256" key="1">
    <source>
        <dbReference type="ARBA" id="ARBA00022801"/>
    </source>
</evidence>
<dbReference type="SUPFAM" id="SSF53474">
    <property type="entry name" value="alpha/beta-Hydrolases"/>
    <property type="match status" value="1"/>
</dbReference>
<evidence type="ECO:0000259" key="2">
    <source>
        <dbReference type="Pfam" id="PF00561"/>
    </source>
</evidence>
<dbReference type="InterPro" id="IPR050266">
    <property type="entry name" value="AB_hydrolase_sf"/>
</dbReference>
<dbReference type="Proteomes" id="UP000584642">
    <property type="component" value="Unassembled WGS sequence"/>
</dbReference>
<dbReference type="PANTHER" id="PTHR43798">
    <property type="entry name" value="MONOACYLGLYCEROL LIPASE"/>
    <property type="match status" value="1"/>
</dbReference>
<dbReference type="EMBL" id="JABFDB010000039">
    <property type="protein sequence ID" value="NYZ24306.1"/>
    <property type="molecule type" value="Genomic_DNA"/>
</dbReference>
<protein>
    <submittedName>
        <fullName evidence="3">Alpha/beta fold hydrolase</fullName>
    </submittedName>
</protein>